<dbReference type="InterPro" id="IPR001647">
    <property type="entry name" value="HTH_TetR"/>
</dbReference>
<dbReference type="RefSeq" id="WP_083063278.1">
    <property type="nucleotide sequence ID" value="NZ_MVHG01000005.1"/>
</dbReference>
<organism evidence="7 8">
    <name type="scientific">Mycobacterium arosiense ATCC BAA-1401 = DSM 45069</name>
    <dbReference type="NCBI Taxonomy" id="1265311"/>
    <lineage>
        <taxon>Bacteria</taxon>
        <taxon>Bacillati</taxon>
        <taxon>Actinomycetota</taxon>
        <taxon>Actinomycetes</taxon>
        <taxon>Mycobacteriales</taxon>
        <taxon>Mycobacteriaceae</taxon>
        <taxon>Mycobacterium</taxon>
        <taxon>Mycobacterium avium complex (MAC)</taxon>
    </lineage>
</organism>
<dbReference type="PANTHER" id="PTHR30055">
    <property type="entry name" value="HTH-TYPE TRANSCRIPTIONAL REGULATOR RUTR"/>
    <property type="match status" value="1"/>
</dbReference>
<feature type="domain" description="HTH tetR-type" evidence="6">
    <location>
        <begin position="19"/>
        <end position="79"/>
    </location>
</feature>
<dbReference type="GO" id="GO:0045892">
    <property type="term" value="P:negative regulation of DNA-templated transcription"/>
    <property type="evidence" value="ECO:0007669"/>
    <property type="project" value="UniProtKB-ARBA"/>
</dbReference>
<sequence>MALPQAAQAADLLDMSRGERTRSAILDASRRLFLERGFRGTPINAITEACGISRAGFYTYFKDKREIFNVLGKTAYHDVLAVIAHCAAAMRSTDPDAVCRWVGKYFDYMDRHGAFVTAAAHTAPDDEEFRRSRNHMMTRAAWKLGQAICAEGKHSPEVIGIAAMGLLDRSWYAVQTQSVPVDRAEMIDMVAETIAAMAATPGETRT</sequence>
<dbReference type="FunFam" id="1.10.10.60:FF:000141">
    <property type="entry name" value="TetR family transcriptional regulator"/>
    <property type="match status" value="1"/>
</dbReference>
<keyword evidence="3 5" id="KW-0238">DNA-binding</keyword>
<dbReference type="OrthoDB" id="5112469at2"/>
<dbReference type="GO" id="GO:0003700">
    <property type="term" value="F:DNA-binding transcription factor activity"/>
    <property type="evidence" value="ECO:0007669"/>
    <property type="project" value="TreeGrafter"/>
</dbReference>
<evidence type="ECO:0000256" key="3">
    <source>
        <dbReference type="ARBA" id="ARBA00023125"/>
    </source>
</evidence>
<feature type="DNA-binding region" description="H-T-H motif" evidence="5">
    <location>
        <begin position="42"/>
        <end position="61"/>
    </location>
</feature>
<evidence type="ECO:0000256" key="2">
    <source>
        <dbReference type="ARBA" id="ARBA00023015"/>
    </source>
</evidence>
<gene>
    <name evidence="7" type="ORF">BST14_03970</name>
</gene>
<comment type="subunit">
    <text evidence="1">Homodimer.</text>
</comment>
<dbReference type="PANTHER" id="PTHR30055:SF234">
    <property type="entry name" value="HTH-TYPE TRANSCRIPTIONAL REGULATOR BETI"/>
    <property type="match status" value="1"/>
</dbReference>
<evidence type="ECO:0000313" key="7">
    <source>
        <dbReference type="EMBL" id="ORA19893.1"/>
    </source>
</evidence>
<dbReference type="EMBL" id="MVHG01000005">
    <property type="protein sequence ID" value="ORA19893.1"/>
    <property type="molecule type" value="Genomic_DNA"/>
</dbReference>
<dbReference type="InterPro" id="IPR050109">
    <property type="entry name" value="HTH-type_TetR-like_transc_reg"/>
</dbReference>
<dbReference type="Pfam" id="PF00440">
    <property type="entry name" value="TetR_N"/>
    <property type="match status" value="1"/>
</dbReference>
<keyword evidence="8" id="KW-1185">Reference proteome</keyword>
<dbReference type="GO" id="GO:0000976">
    <property type="term" value="F:transcription cis-regulatory region binding"/>
    <property type="evidence" value="ECO:0007669"/>
    <property type="project" value="TreeGrafter"/>
</dbReference>
<reference evidence="7 8" key="1">
    <citation type="submission" date="2016-12" db="EMBL/GenBank/DDBJ databases">
        <title>The new phylogeny of genus Mycobacterium.</title>
        <authorList>
            <person name="Tortoli E."/>
            <person name="Trovato A."/>
            <person name="Cirillo D.M."/>
        </authorList>
    </citation>
    <scope>NUCLEOTIDE SEQUENCE [LARGE SCALE GENOMIC DNA]</scope>
    <source>
        <strain evidence="7 8">DSM 45069</strain>
    </source>
</reference>
<name>A0A1W9ZQE9_MYCAI</name>
<keyword evidence="4" id="KW-0804">Transcription</keyword>
<dbReference type="SUPFAM" id="SSF46689">
    <property type="entry name" value="Homeodomain-like"/>
    <property type="match status" value="1"/>
</dbReference>
<dbReference type="PRINTS" id="PR00455">
    <property type="entry name" value="HTHTETR"/>
</dbReference>
<protein>
    <submittedName>
        <fullName evidence="7">TetR family transcriptional regulator</fullName>
    </submittedName>
</protein>
<evidence type="ECO:0000256" key="1">
    <source>
        <dbReference type="ARBA" id="ARBA00011738"/>
    </source>
</evidence>
<dbReference type="InterPro" id="IPR009057">
    <property type="entry name" value="Homeodomain-like_sf"/>
</dbReference>
<accession>A0A1W9ZQE9</accession>
<proteinExistence type="predicted"/>
<comment type="caution">
    <text evidence="7">The sequence shown here is derived from an EMBL/GenBank/DDBJ whole genome shotgun (WGS) entry which is preliminary data.</text>
</comment>
<dbReference type="AlphaFoldDB" id="A0A1W9ZQE9"/>
<keyword evidence="2" id="KW-0805">Transcription regulation</keyword>
<evidence type="ECO:0000256" key="5">
    <source>
        <dbReference type="PROSITE-ProRule" id="PRU00335"/>
    </source>
</evidence>
<evidence type="ECO:0000259" key="6">
    <source>
        <dbReference type="PROSITE" id="PS50977"/>
    </source>
</evidence>
<dbReference type="PROSITE" id="PS50977">
    <property type="entry name" value="HTH_TETR_2"/>
    <property type="match status" value="1"/>
</dbReference>
<dbReference type="Proteomes" id="UP000192707">
    <property type="component" value="Unassembled WGS sequence"/>
</dbReference>
<evidence type="ECO:0000313" key="8">
    <source>
        <dbReference type="Proteomes" id="UP000192707"/>
    </source>
</evidence>
<dbReference type="Gene3D" id="1.10.357.10">
    <property type="entry name" value="Tetracycline Repressor, domain 2"/>
    <property type="match status" value="1"/>
</dbReference>
<evidence type="ECO:0000256" key="4">
    <source>
        <dbReference type="ARBA" id="ARBA00023163"/>
    </source>
</evidence>